<comment type="caution">
    <text evidence="4">The sequence shown here is derived from an EMBL/GenBank/DDBJ whole genome shotgun (WGS) entry which is preliminary data.</text>
</comment>
<accession>A0A559KEB2</accession>
<dbReference type="InterPro" id="IPR000914">
    <property type="entry name" value="SBP_5_dom"/>
</dbReference>
<evidence type="ECO:0000313" key="5">
    <source>
        <dbReference type="Proteomes" id="UP000317036"/>
    </source>
</evidence>
<evidence type="ECO:0000259" key="2">
    <source>
        <dbReference type="Pfam" id="PF00496"/>
    </source>
</evidence>
<feature type="domain" description="Solute-binding protein family 5" evidence="2">
    <location>
        <begin position="187"/>
        <end position="515"/>
    </location>
</feature>
<name>A0A559KEB2_9BACL</name>
<dbReference type="AlphaFoldDB" id="A0A559KEB2"/>
<dbReference type="SUPFAM" id="SSF53850">
    <property type="entry name" value="Periplasmic binding protein-like II"/>
    <property type="match status" value="1"/>
</dbReference>
<dbReference type="Gene3D" id="3.10.105.10">
    <property type="entry name" value="Dipeptide-binding Protein, Domain 3"/>
    <property type="match status" value="1"/>
</dbReference>
<dbReference type="GO" id="GO:1904680">
    <property type="term" value="F:peptide transmembrane transporter activity"/>
    <property type="evidence" value="ECO:0007669"/>
    <property type="project" value="TreeGrafter"/>
</dbReference>
<evidence type="ECO:0000256" key="1">
    <source>
        <dbReference type="ARBA" id="ARBA00023125"/>
    </source>
</evidence>
<dbReference type="InterPro" id="IPR025370">
    <property type="entry name" value="SgrR_HTH_N"/>
</dbReference>
<dbReference type="GO" id="GO:0003677">
    <property type="term" value="F:DNA binding"/>
    <property type="evidence" value="ECO:0007669"/>
    <property type="project" value="UniProtKB-KW"/>
</dbReference>
<evidence type="ECO:0008006" key="6">
    <source>
        <dbReference type="Google" id="ProtNLM"/>
    </source>
</evidence>
<evidence type="ECO:0000313" key="4">
    <source>
        <dbReference type="EMBL" id="TVY10449.1"/>
    </source>
</evidence>
<dbReference type="OrthoDB" id="5894719at2"/>
<dbReference type="EMBL" id="VNJI01000008">
    <property type="protein sequence ID" value="TVY10449.1"/>
    <property type="molecule type" value="Genomic_DNA"/>
</dbReference>
<dbReference type="Gene3D" id="3.90.76.10">
    <property type="entry name" value="Dipeptide-binding Protein, Domain 1"/>
    <property type="match status" value="1"/>
</dbReference>
<dbReference type="GO" id="GO:0015833">
    <property type="term" value="P:peptide transport"/>
    <property type="evidence" value="ECO:0007669"/>
    <property type="project" value="TreeGrafter"/>
</dbReference>
<dbReference type="PANTHER" id="PTHR30290">
    <property type="entry name" value="PERIPLASMIC BINDING COMPONENT OF ABC TRANSPORTER"/>
    <property type="match status" value="1"/>
</dbReference>
<gene>
    <name evidence="4" type="ORF">FPZ49_08635</name>
</gene>
<dbReference type="Pfam" id="PF00496">
    <property type="entry name" value="SBP_bac_5"/>
    <property type="match status" value="1"/>
</dbReference>
<dbReference type="InterPro" id="IPR039424">
    <property type="entry name" value="SBP_5"/>
</dbReference>
<dbReference type="PANTHER" id="PTHR30290:SF72">
    <property type="entry name" value="HTH-TYPE TRANSCRIPTIONAL REGULATOR SGRR"/>
    <property type="match status" value="1"/>
</dbReference>
<dbReference type="Gene3D" id="3.40.190.10">
    <property type="entry name" value="Periplasmic binding protein-like II"/>
    <property type="match status" value="1"/>
</dbReference>
<evidence type="ECO:0000259" key="3">
    <source>
        <dbReference type="Pfam" id="PF12793"/>
    </source>
</evidence>
<protein>
    <recommendedName>
        <fullName evidence="6">ABC transporter substrate-binding protein</fullName>
    </recommendedName>
</protein>
<organism evidence="4 5">
    <name type="scientific">Paenibacillus cremeus</name>
    <dbReference type="NCBI Taxonomy" id="2163881"/>
    <lineage>
        <taxon>Bacteria</taxon>
        <taxon>Bacillati</taxon>
        <taxon>Bacillota</taxon>
        <taxon>Bacilli</taxon>
        <taxon>Bacillales</taxon>
        <taxon>Paenibacillaceae</taxon>
        <taxon>Paenibacillus</taxon>
    </lineage>
</organism>
<keyword evidence="1" id="KW-0238">DNA-binding</keyword>
<feature type="domain" description="Transcriptional regulator SgrR N-terminal HTH" evidence="3">
    <location>
        <begin position="16"/>
        <end position="110"/>
    </location>
</feature>
<keyword evidence="5" id="KW-1185">Reference proteome</keyword>
<sequence length="614" mass="71140">MGVLFSKGVTQRMLEIQFFQLQQAYGSSAAAPVEVTVAELTELWVCSERNVKMILKKLESAGWIEWTPGRGRGHLSKLRFLQEGGGLLLELSKEHVQKGQMKEALELLEQYGQGTDAKARFMAWLSDYFGYTKETASDRPRTEILRFPVFRSVITLDPAKMFYAFEAHLVKQIFNTLVTFHQERRSIEPQLAHYWEYNEERLEWTFYLRRGIRFHHGAELTAHDAAFTFRRLMRVNDPLPHRWLFQEVADIAVPDDYVLRVRLLRPNHLFLRYLCFPATSILPAEWVQGNEALLDRQPIGTGPFQVKELTDNHYVLDTNLTYFEGRAHLDRVEIFVIPPEEFAQLQLPAWEQVICFHSGVSADAQSGRGPDWGEIHLINDGCTMMTFNGRKDGPQSDIRFRKALHHLMNRRGMIETLGENRRFPASGLQPHEYLAMEDHAYDPAAARKLLEEMGYAGEPFRIAVSWKHLNDALWVKEQCEAFGVQVEVTGYEIHEIVLDQNIDQADAVLHQFVNDEGEVSLLELFLRKDGFIRRHMNDDIGARMEKIAADLLASPSPDYRKHRFRELEALLNHEHVVLFLLFKELNTYYNPSVRGVSLNSLGWIDFKQIWLQNV</sequence>
<proteinExistence type="predicted"/>
<dbReference type="Proteomes" id="UP000317036">
    <property type="component" value="Unassembled WGS sequence"/>
</dbReference>
<reference evidence="4 5" key="1">
    <citation type="submission" date="2019-07" db="EMBL/GenBank/DDBJ databases">
        <authorList>
            <person name="Kim J."/>
        </authorList>
    </citation>
    <scope>NUCLEOTIDE SEQUENCE [LARGE SCALE GENOMIC DNA]</scope>
    <source>
        <strain evidence="4 5">JC52</strain>
    </source>
</reference>
<dbReference type="Pfam" id="PF12793">
    <property type="entry name" value="SgrR_N"/>
    <property type="match status" value="1"/>
</dbReference>